<dbReference type="Proteomes" id="UP000015101">
    <property type="component" value="Unassembled WGS sequence"/>
</dbReference>
<dbReference type="OrthoDB" id="6782816at2759"/>
<dbReference type="KEGG" id="hro:HELRODRAFT_166741"/>
<organism evidence="2 3">
    <name type="scientific">Helobdella robusta</name>
    <name type="common">Californian leech</name>
    <dbReference type="NCBI Taxonomy" id="6412"/>
    <lineage>
        <taxon>Eukaryota</taxon>
        <taxon>Metazoa</taxon>
        <taxon>Spiralia</taxon>
        <taxon>Lophotrochozoa</taxon>
        <taxon>Annelida</taxon>
        <taxon>Clitellata</taxon>
        <taxon>Hirudinea</taxon>
        <taxon>Rhynchobdellida</taxon>
        <taxon>Glossiphoniidae</taxon>
        <taxon>Helobdella</taxon>
    </lineage>
</organism>
<evidence type="ECO:0000313" key="3">
    <source>
        <dbReference type="Proteomes" id="UP000015101"/>
    </source>
</evidence>
<dbReference type="PANTHER" id="PTHR37445:SF3">
    <property type="entry name" value="ZINC FINGER PHD-TYPE DOMAIN-CONTAINING PROTEIN"/>
    <property type="match status" value="1"/>
</dbReference>
<dbReference type="InParanoid" id="T1EYG6"/>
<dbReference type="GeneID" id="20201616"/>
<sequence>MATLERKQMVLTTYMTFLAMENGMKLATASLSLLKVSEKKWPKLENAAGEPAKKLHKWCGKISHLLLSLIDRVKQLEAKDKQNLLEIVTLKHDLESAKKEAAKSNVSTQSWVDVVTRGTKNAKKPVEQLMVANTTISELQEREKRKKNIIIYGVPESSAPNPTDKRTEDEAKIKEIILRNPVLLAAKKLSDVEGFKSVYIAPDLTEAERQLDYKLRQHRNSLNAELGADVIKRR</sequence>
<dbReference type="EMBL" id="KB095812">
    <property type="protein sequence ID" value="ESO11721.1"/>
    <property type="molecule type" value="Genomic_DNA"/>
</dbReference>
<reference evidence="1 3" key="2">
    <citation type="journal article" date="2013" name="Nature">
        <title>Insights into bilaterian evolution from three spiralian genomes.</title>
        <authorList>
            <person name="Simakov O."/>
            <person name="Marletaz F."/>
            <person name="Cho S.J."/>
            <person name="Edsinger-Gonzales E."/>
            <person name="Havlak P."/>
            <person name="Hellsten U."/>
            <person name="Kuo D.H."/>
            <person name="Larsson T."/>
            <person name="Lv J."/>
            <person name="Arendt D."/>
            <person name="Savage R."/>
            <person name="Osoegawa K."/>
            <person name="de Jong P."/>
            <person name="Grimwood J."/>
            <person name="Chapman J.A."/>
            <person name="Shapiro H."/>
            <person name="Aerts A."/>
            <person name="Otillar R.P."/>
            <person name="Terry A.Y."/>
            <person name="Boore J.L."/>
            <person name="Grigoriev I.V."/>
            <person name="Lindberg D.R."/>
            <person name="Seaver E.C."/>
            <person name="Weisblat D.A."/>
            <person name="Putnam N.H."/>
            <person name="Rokhsar D.S."/>
        </authorList>
    </citation>
    <scope>NUCLEOTIDE SEQUENCE</scope>
</reference>
<evidence type="ECO:0000313" key="1">
    <source>
        <dbReference type="EMBL" id="ESO11721.1"/>
    </source>
</evidence>
<dbReference type="EMBL" id="AMQM01002544">
    <property type="status" value="NOT_ANNOTATED_CDS"/>
    <property type="molecule type" value="Genomic_DNA"/>
</dbReference>
<reference evidence="2" key="3">
    <citation type="submission" date="2015-06" db="UniProtKB">
        <authorList>
            <consortium name="EnsemblMetazoa"/>
        </authorList>
    </citation>
    <scope>IDENTIFICATION</scope>
</reference>
<dbReference type="PANTHER" id="PTHR37445">
    <property type="entry name" value="PROTEIN CBG24663"/>
    <property type="match status" value="1"/>
</dbReference>
<dbReference type="CTD" id="20201616"/>
<keyword evidence="3" id="KW-1185">Reference proteome</keyword>
<protein>
    <submittedName>
        <fullName evidence="1 2">Uncharacterized protein</fullName>
    </submittedName>
</protein>
<name>T1EYG6_HELRO</name>
<dbReference type="HOGENOM" id="CLU_1186133_0_0_1"/>
<evidence type="ECO:0000313" key="2">
    <source>
        <dbReference type="EnsemblMetazoa" id="HelroP166741"/>
    </source>
</evidence>
<accession>T1EYG6</accession>
<gene>
    <name evidence="2" type="primary">20201616</name>
    <name evidence="1" type="ORF">HELRODRAFT_166741</name>
</gene>
<dbReference type="RefSeq" id="XP_009010209.1">
    <property type="nucleotide sequence ID" value="XM_009011961.1"/>
</dbReference>
<dbReference type="AlphaFoldDB" id="T1EYG6"/>
<reference evidence="3" key="1">
    <citation type="submission" date="2012-12" db="EMBL/GenBank/DDBJ databases">
        <authorList>
            <person name="Hellsten U."/>
            <person name="Grimwood J."/>
            <person name="Chapman J.A."/>
            <person name="Shapiro H."/>
            <person name="Aerts A."/>
            <person name="Otillar R.P."/>
            <person name="Terry A.Y."/>
            <person name="Boore J.L."/>
            <person name="Simakov O."/>
            <person name="Marletaz F."/>
            <person name="Cho S.-J."/>
            <person name="Edsinger-Gonzales E."/>
            <person name="Havlak P."/>
            <person name="Kuo D.-H."/>
            <person name="Larsson T."/>
            <person name="Lv J."/>
            <person name="Arendt D."/>
            <person name="Savage R."/>
            <person name="Osoegawa K."/>
            <person name="de Jong P."/>
            <person name="Lindberg D.R."/>
            <person name="Seaver E.C."/>
            <person name="Weisblat D.A."/>
            <person name="Putnam N.H."/>
            <person name="Grigoriev I.V."/>
            <person name="Rokhsar D.S."/>
        </authorList>
    </citation>
    <scope>NUCLEOTIDE SEQUENCE</scope>
</reference>
<proteinExistence type="predicted"/>
<dbReference type="EnsemblMetazoa" id="HelroT166741">
    <property type="protein sequence ID" value="HelroP166741"/>
    <property type="gene ID" value="HelroG166741"/>
</dbReference>